<comment type="caution">
    <text evidence="3">The sequence shown here is derived from an EMBL/GenBank/DDBJ whole genome shotgun (WGS) entry which is preliminary data.</text>
</comment>
<dbReference type="Proteomes" id="UP001206925">
    <property type="component" value="Unassembled WGS sequence"/>
</dbReference>
<organism evidence="3 4">
    <name type="scientific">Ambrosia artemisiifolia</name>
    <name type="common">Common ragweed</name>
    <dbReference type="NCBI Taxonomy" id="4212"/>
    <lineage>
        <taxon>Eukaryota</taxon>
        <taxon>Viridiplantae</taxon>
        <taxon>Streptophyta</taxon>
        <taxon>Embryophyta</taxon>
        <taxon>Tracheophyta</taxon>
        <taxon>Spermatophyta</taxon>
        <taxon>Magnoliopsida</taxon>
        <taxon>eudicotyledons</taxon>
        <taxon>Gunneridae</taxon>
        <taxon>Pentapetalae</taxon>
        <taxon>asterids</taxon>
        <taxon>campanulids</taxon>
        <taxon>Asterales</taxon>
        <taxon>Asteraceae</taxon>
        <taxon>Asteroideae</taxon>
        <taxon>Heliantheae alliance</taxon>
        <taxon>Heliantheae</taxon>
        <taxon>Ambrosia</taxon>
    </lineage>
</organism>
<feature type="region of interest" description="Disordered" evidence="2">
    <location>
        <begin position="1"/>
        <end position="80"/>
    </location>
</feature>
<feature type="compositionally biased region" description="Basic and acidic residues" evidence="2">
    <location>
        <begin position="136"/>
        <end position="162"/>
    </location>
</feature>
<dbReference type="InterPro" id="IPR007573">
    <property type="entry name" value="QWRF"/>
</dbReference>
<keyword evidence="4" id="KW-1185">Reference proteome</keyword>
<dbReference type="EMBL" id="JAMZMK010005318">
    <property type="protein sequence ID" value="KAI7753701.1"/>
    <property type="molecule type" value="Genomic_DNA"/>
</dbReference>
<evidence type="ECO:0000256" key="1">
    <source>
        <dbReference type="ARBA" id="ARBA00010016"/>
    </source>
</evidence>
<dbReference type="GO" id="GO:0005737">
    <property type="term" value="C:cytoplasm"/>
    <property type="evidence" value="ECO:0007669"/>
    <property type="project" value="TreeGrafter"/>
</dbReference>
<feature type="region of interest" description="Disordered" evidence="2">
    <location>
        <begin position="109"/>
        <end position="175"/>
    </location>
</feature>
<sequence>MVADLSSTPTPPPKPPSAAKPNRAPLVSNNNNASTPPQRRQKLKHLPTTTNRFPSPATSPSPVTNRSNHHPRTVELSSSAKILTKTSARSLSVSFQGESFALPVSKVEKPANNGLNNFTREKKKAPETVRPVLRKSITDETKLDHIKPETIRDYDESDRTDSDPESVSSSSSLGHVRGPRAIVVPARFWQETINLLRRVQPVGVSATPQLLKTKRMSFGRKVGQEGAKVVPRGEGSVFCVPKDDGLGNTVSVLSFCGDVKRGKVGEKKVVDVHVLRVLHNKHLQWRFANARADAAMLVQRAAAKLQQLKHNLKLHSLLKKQILHLDDWDLTDKDYSISLAGAIEALESSSLCLPVLSGAKADMQDLKDAVCTAADTMQAMAVSICSLVTKVENVNLMTSELASAMKFECSLLDQCKDLLSTLTLMEQQDCSLRAHTLQLIPAATNDTTTKDDALFF</sequence>
<evidence type="ECO:0000313" key="4">
    <source>
        <dbReference type="Proteomes" id="UP001206925"/>
    </source>
</evidence>
<feature type="compositionally biased region" description="Polar residues" evidence="2">
    <location>
        <begin position="47"/>
        <end position="66"/>
    </location>
</feature>
<dbReference type="PANTHER" id="PTHR31807:SF46">
    <property type="entry name" value="QWRF FAMILY-RELATED"/>
    <property type="match status" value="1"/>
</dbReference>
<dbReference type="Pfam" id="PF04484">
    <property type="entry name" value="QWRF"/>
    <property type="match status" value="1"/>
</dbReference>
<gene>
    <name evidence="3" type="ORF">M8C21_025505</name>
</gene>
<name>A0AAD5GVE1_AMBAR</name>
<accession>A0AAD5GVE1</accession>
<feature type="compositionally biased region" description="Polar residues" evidence="2">
    <location>
        <begin position="27"/>
        <end position="38"/>
    </location>
</feature>
<feature type="compositionally biased region" description="Pro residues" evidence="2">
    <location>
        <begin position="9"/>
        <end position="18"/>
    </location>
</feature>
<evidence type="ECO:0000313" key="3">
    <source>
        <dbReference type="EMBL" id="KAI7753701.1"/>
    </source>
</evidence>
<dbReference type="PANTHER" id="PTHR31807">
    <property type="entry name" value="AUGMIN FAMILY MEMBER"/>
    <property type="match status" value="1"/>
</dbReference>
<comment type="similarity">
    <text evidence="1">Belongs to the QWRF family.</text>
</comment>
<evidence type="ECO:0000256" key="2">
    <source>
        <dbReference type="SAM" id="MobiDB-lite"/>
    </source>
</evidence>
<dbReference type="AlphaFoldDB" id="A0AAD5GVE1"/>
<dbReference type="GO" id="GO:0005880">
    <property type="term" value="C:nuclear microtubule"/>
    <property type="evidence" value="ECO:0007669"/>
    <property type="project" value="TreeGrafter"/>
</dbReference>
<reference evidence="3" key="1">
    <citation type="submission" date="2022-06" db="EMBL/GenBank/DDBJ databases">
        <title>Uncovering the hologenomic basis of an extraordinary plant invasion.</title>
        <authorList>
            <person name="Bieker V.C."/>
            <person name="Martin M.D."/>
            <person name="Gilbert T."/>
            <person name="Hodgins K."/>
            <person name="Battlay P."/>
            <person name="Petersen B."/>
            <person name="Wilson J."/>
        </authorList>
    </citation>
    <scope>NUCLEOTIDE SEQUENCE</scope>
    <source>
        <strain evidence="3">AA19_3_7</strain>
        <tissue evidence="3">Leaf</tissue>
    </source>
</reference>
<dbReference type="GO" id="GO:0008017">
    <property type="term" value="F:microtubule binding"/>
    <property type="evidence" value="ECO:0007669"/>
    <property type="project" value="TreeGrafter"/>
</dbReference>
<proteinExistence type="inferred from homology"/>
<dbReference type="GO" id="GO:0051225">
    <property type="term" value="P:spindle assembly"/>
    <property type="evidence" value="ECO:0007669"/>
    <property type="project" value="TreeGrafter"/>
</dbReference>
<protein>
    <submittedName>
        <fullName evidence="3">Uncharacterized protein</fullName>
    </submittedName>
</protein>